<keyword evidence="2" id="KW-1185">Reference proteome</keyword>
<protein>
    <submittedName>
        <fullName evidence="1">Uncharacterized protein</fullName>
    </submittedName>
</protein>
<dbReference type="GeneID" id="27134488"/>
<dbReference type="AlphaFoldDB" id="A0A0X1KIS0"/>
<dbReference type="EMBL" id="CP007140">
    <property type="protein sequence ID" value="AJC71140.1"/>
    <property type="molecule type" value="Genomic_DNA"/>
</dbReference>
<dbReference type="PATRIC" id="fig|1432656.3.peg.452"/>
<gene>
    <name evidence="1" type="ORF">X802_02310</name>
</gene>
<accession>A0A0X1KIS0</accession>
<sequence length="83" mass="9424">MVVRLGYKDKLVYVENSRVYLFKGRLYSAPLEEALRAAYSEDALVPPEIREIAPDLAEVLGTVPRTSEERQIIEGIPREQAYA</sequence>
<proteinExistence type="predicted"/>
<name>A0A0X1KIS0_9EURY</name>
<dbReference type="KEGG" id="tgy:X802_02310"/>
<evidence type="ECO:0000313" key="2">
    <source>
        <dbReference type="Proteomes" id="UP000062043"/>
    </source>
</evidence>
<reference evidence="1 2" key="1">
    <citation type="submission" date="2014-01" db="EMBL/GenBank/DDBJ databases">
        <title>Genome sequencing of Thermococcus guaymasensis.</title>
        <authorList>
            <person name="Zhang X."/>
            <person name="Alvare G."/>
            <person name="Fristensky B."/>
            <person name="Chen L."/>
            <person name="Suen T."/>
            <person name="Chen Q."/>
            <person name="Ma K."/>
        </authorList>
    </citation>
    <scope>NUCLEOTIDE SEQUENCE [LARGE SCALE GENOMIC DNA]</scope>
    <source>
        <strain evidence="1 2">DSM 11113</strain>
    </source>
</reference>
<organism evidence="1 2">
    <name type="scientific">Thermococcus guaymasensis DSM 11113</name>
    <dbReference type="NCBI Taxonomy" id="1432656"/>
    <lineage>
        <taxon>Archaea</taxon>
        <taxon>Methanobacteriati</taxon>
        <taxon>Methanobacteriota</taxon>
        <taxon>Thermococci</taxon>
        <taxon>Thermococcales</taxon>
        <taxon>Thermococcaceae</taxon>
        <taxon>Thermococcus</taxon>
    </lineage>
</organism>
<dbReference type="Proteomes" id="UP000062043">
    <property type="component" value="Chromosome"/>
</dbReference>
<dbReference type="RefSeq" id="WP_062370634.1">
    <property type="nucleotide sequence ID" value="NZ_CP007140.1"/>
</dbReference>
<evidence type="ECO:0000313" key="1">
    <source>
        <dbReference type="EMBL" id="AJC71140.1"/>
    </source>
</evidence>
<dbReference type="STRING" id="1432656.X802_02310"/>